<protein>
    <recommendedName>
        <fullName evidence="1">UPF0246 protein CK620_00805</fullName>
    </recommendedName>
</protein>
<dbReference type="GO" id="GO:0005829">
    <property type="term" value="C:cytosol"/>
    <property type="evidence" value="ECO:0007669"/>
    <property type="project" value="TreeGrafter"/>
</dbReference>
<dbReference type="PANTHER" id="PTHR30283:SF4">
    <property type="entry name" value="PEROXIDE STRESS RESISTANCE PROTEIN YAAA"/>
    <property type="match status" value="1"/>
</dbReference>
<dbReference type="InterPro" id="IPR005583">
    <property type="entry name" value="YaaA"/>
</dbReference>
<proteinExistence type="inferred from homology"/>
<comment type="caution">
    <text evidence="2">The sequence shown here is derived from an EMBL/GenBank/DDBJ whole genome shotgun (WGS) entry which is preliminary data.</text>
</comment>
<accession>A0A2A2ADH7</accession>
<evidence type="ECO:0000256" key="1">
    <source>
        <dbReference type="HAMAP-Rule" id="MF_00652"/>
    </source>
</evidence>
<dbReference type="NCBIfam" id="NF002542">
    <property type="entry name" value="PRK02101.1-3"/>
    <property type="match status" value="1"/>
</dbReference>
<dbReference type="AlphaFoldDB" id="A0A2A2ADH7"/>
<dbReference type="Pfam" id="PF03883">
    <property type="entry name" value="H2O2_YaaD"/>
    <property type="match status" value="1"/>
</dbReference>
<gene>
    <name evidence="2" type="ORF">CK620_00805</name>
</gene>
<organism evidence="2 3">
    <name type="scientific">Vandammella animalimorsus</name>
    <dbReference type="NCBI Taxonomy" id="2029117"/>
    <lineage>
        <taxon>Bacteria</taxon>
        <taxon>Pseudomonadati</taxon>
        <taxon>Pseudomonadota</taxon>
        <taxon>Betaproteobacteria</taxon>
        <taxon>Burkholderiales</taxon>
        <taxon>Comamonadaceae</taxon>
        <taxon>Vandammella</taxon>
    </lineage>
</organism>
<dbReference type="RefSeq" id="WP_095548716.1">
    <property type="nucleotide sequence ID" value="NZ_NSJF01000001.1"/>
</dbReference>
<dbReference type="GO" id="GO:0033194">
    <property type="term" value="P:response to hydroperoxide"/>
    <property type="evidence" value="ECO:0007669"/>
    <property type="project" value="TreeGrafter"/>
</dbReference>
<dbReference type="PANTHER" id="PTHR30283">
    <property type="entry name" value="PEROXIDE STRESS RESPONSE PROTEIN YAAA"/>
    <property type="match status" value="1"/>
</dbReference>
<name>A0A2A2ADH7_9BURK</name>
<evidence type="ECO:0000313" key="3">
    <source>
        <dbReference type="Proteomes" id="UP000217999"/>
    </source>
</evidence>
<sequence>MLFLLSPAKSLDYDSPVDAALPATEPHFMPRSEQLMQVLRQKNVAQLAQLMGISDKLAQLNVQRNQAWQLQSTPQNSRQAVLAFNGDVYEGLQAASLSAQDLDWAQQHLLILSGLYGALRPLDSLQPYRLEMGTRLPVGSAENLYQFWAEPLAEYLAQRLQQQKTPLIVNLASGEYFKAVDRRRLKARVVDCVFYDEKGGQYKIISFLAKRARGLMARFAIEQRAEHPEQLQAFASEGYAFDAQASSLDQLVFRRLESARPAQA</sequence>
<comment type="similarity">
    <text evidence="1">Belongs to the UPF0246 family.</text>
</comment>
<reference evidence="2 3" key="1">
    <citation type="submission" date="2017-08" db="EMBL/GenBank/DDBJ databases">
        <title>WGS of Clinical strains of the CDC Group NO-1 linked to zoonotic infections in humans.</title>
        <authorList>
            <person name="Bernier A.-M."/>
            <person name="Bernard K."/>
        </authorList>
    </citation>
    <scope>NUCLEOTIDE SEQUENCE [LARGE SCALE GENOMIC DNA]</scope>
    <source>
        <strain evidence="2 3">NML03-0146</strain>
    </source>
</reference>
<dbReference type="EMBL" id="NSJF01000001">
    <property type="protein sequence ID" value="PAT35843.1"/>
    <property type="molecule type" value="Genomic_DNA"/>
</dbReference>
<dbReference type="HAMAP" id="MF_00652">
    <property type="entry name" value="UPF0246"/>
    <property type="match status" value="1"/>
</dbReference>
<evidence type="ECO:0000313" key="2">
    <source>
        <dbReference type="EMBL" id="PAT35843.1"/>
    </source>
</evidence>
<dbReference type="Proteomes" id="UP000217999">
    <property type="component" value="Unassembled WGS sequence"/>
</dbReference>